<sequence>MIGKLVSWLRRRKRQKYIEGLVARGLKLGNNVHIVDQCFWDAAHCYLIQIDDNVTIAPNVTFLAHDASTKEFLNYTKLGKVHVKENSFIGHSAIIMPGVTVGKNTIIGSGSVVTKDIPDGVIAAGNPARIITTLESYLEKVKADVSENNKTIFGQDYHIYNLDDQKRAELVKSATGTTGYID</sequence>
<proteinExistence type="predicted"/>
<evidence type="ECO:0000313" key="5">
    <source>
        <dbReference type="Proteomes" id="UP001169760"/>
    </source>
</evidence>
<dbReference type="EC" id="2.3.1.-" evidence="4"/>
<dbReference type="GO" id="GO:0016746">
    <property type="term" value="F:acyltransferase activity"/>
    <property type="evidence" value="ECO:0007669"/>
    <property type="project" value="UniProtKB-KW"/>
</dbReference>
<dbReference type="InterPro" id="IPR018357">
    <property type="entry name" value="Hexapep_transf_CS"/>
</dbReference>
<dbReference type="PANTHER" id="PTHR23416">
    <property type="entry name" value="SIALIC ACID SYNTHASE-RELATED"/>
    <property type="match status" value="1"/>
</dbReference>
<evidence type="ECO:0000256" key="2">
    <source>
        <dbReference type="ARBA" id="ARBA00022737"/>
    </source>
</evidence>
<keyword evidence="1 4" id="KW-0808">Transferase</keyword>
<evidence type="ECO:0000256" key="1">
    <source>
        <dbReference type="ARBA" id="ARBA00022679"/>
    </source>
</evidence>
<name>A0AAW7XAF7_9GAMM</name>
<organism evidence="4 5">
    <name type="scientific">Saccharophagus degradans</name>
    <dbReference type="NCBI Taxonomy" id="86304"/>
    <lineage>
        <taxon>Bacteria</taxon>
        <taxon>Pseudomonadati</taxon>
        <taxon>Pseudomonadota</taxon>
        <taxon>Gammaproteobacteria</taxon>
        <taxon>Cellvibrionales</taxon>
        <taxon>Cellvibrionaceae</taxon>
        <taxon>Saccharophagus</taxon>
    </lineage>
</organism>
<protein>
    <submittedName>
        <fullName evidence="4">Acyltransferase</fullName>
        <ecNumber evidence="4">2.3.1.-</ecNumber>
    </submittedName>
</protein>
<dbReference type="InterPro" id="IPR051159">
    <property type="entry name" value="Hexapeptide_acetyltransf"/>
</dbReference>
<keyword evidence="3 4" id="KW-0012">Acyltransferase</keyword>
<dbReference type="InterPro" id="IPR011004">
    <property type="entry name" value="Trimer_LpxA-like_sf"/>
</dbReference>
<dbReference type="CDD" id="cd04647">
    <property type="entry name" value="LbH_MAT_like"/>
    <property type="match status" value="1"/>
</dbReference>
<evidence type="ECO:0000256" key="3">
    <source>
        <dbReference type="ARBA" id="ARBA00023315"/>
    </source>
</evidence>
<dbReference type="Pfam" id="PF00132">
    <property type="entry name" value="Hexapep"/>
    <property type="match status" value="1"/>
</dbReference>
<accession>A0AAW7XAF7</accession>
<dbReference type="InterPro" id="IPR001451">
    <property type="entry name" value="Hexapep"/>
</dbReference>
<dbReference type="RefSeq" id="WP_303494128.1">
    <property type="nucleotide sequence ID" value="NZ_JAUOPB010000019.1"/>
</dbReference>
<gene>
    <name evidence="4" type="ORF">Q4521_20465</name>
</gene>
<evidence type="ECO:0000313" key="4">
    <source>
        <dbReference type="EMBL" id="MDO6424875.1"/>
    </source>
</evidence>
<dbReference type="EMBL" id="JAUOPB010000019">
    <property type="protein sequence ID" value="MDO6424875.1"/>
    <property type="molecule type" value="Genomic_DNA"/>
</dbReference>
<dbReference type="Gene3D" id="2.160.10.10">
    <property type="entry name" value="Hexapeptide repeat proteins"/>
    <property type="match status" value="1"/>
</dbReference>
<dbReference type="PROSITE" id="PS00101">
    <property type="entry name" value="HEXAPEP_TRANSFERASES"/>
    <property type="match status" value="1"/>
</dbReference>
<reference evidence="4" key="1">
    <citation type="submission" date="2023-07" db="EMBL/GenBank/DDBJ databases">
        <title>Genome content predicts the carbon catabolic preferences of heterotrophic bacteria.</title>
        <authorList>
            <person name="Gralka M."/>
        </authorList>
    </citation>
    <scope>NUCLEOTIDE SEQUENCE</scope>
    <source>
        <strain evidence="4">I3M17_2</strain>
    </source>
</reference>
<dbReference type="Proteomes" id="UP001169760">
    <property type="component" value="Unassembled WGS sequence"/>
</dbReference>
<dbReference type="AlphaFoldDB" id="A0AAW7XAF7"/>
<dbReference type="SUPFAM" id="SSF51161">
    <property type="entry name" value="Trimeric LpxA-like enzymes"/>
    <property type="match status" value="1"/>
</dbReference>
<comment type="caution">
    <text evidence="4">The sequence shown here is derived from an EMBL/GenBank/DDBJ whole genome shotgun (WGS) entry which is preliminary data.</text>
</comment>
<keyword evidence="2" id="KW-0677">Repeat</keyword>